<dbReference type="SFLD" id="SFLDG01140">
    <property type="entry name" value="C2.B:_Phosphomannomutase_and_P"/>
    <property type="match status" value="1"/>
</dbReference>
<name>A0AA89I7L1_9LACO</name>
<dbReference type="InterPro" id="IPR000150">
    <property type="entry name" value="Cof"/>
</dbReference>
<dbReference type="Gene3D" id="3.40.50.1000">
    <property type="entry name" value="HAD superfamily/HAD-like"/>
    <property type="match status" value="1"/>
</dbReference>
<comment type="caution">
    <text evidence="1">The sequence shown here is derived from an EMBL/GenBank/DDBJ whole genome shotgun (WGS) entry which is preliminary data.</text>
</comment>
<keyword evidence="1" id="KW-0378">Hydrolase</keyword>
<reference evidence="1 2" key="1">
    <citation type="journal article" date="2015" name="Genome Announc.">
        <title>Expanding the biotechnology potential of lactobacilli through comparative genomics of 213 strains and associated genera.</title>
        <authorList>
            <person name="Sun Z."/>
            <person name="Harris H.M."/>
            <person name="McCann A."/>
            <person name="Guo C."/>
            <person name="Argimon S."/>
            <person name="Zhang W."/>
            <person name="Yang X."/>
            <person name="Jeffery I.B."/>
            <person name="Cooney J.C."/>
            <person name="Kagawa T.F."/>
            <person name="Liu W."/>
            <person name="Song Y."/>
            <person name="Salvetti E."/>
            <person name="Wrobel A."/>
            <person name="Rasinkangas P."/>
            <person name="Parkhill J."/>
            <person name="Rea M.C."/>
            <person name="O'Sullivan O."/>
            <person name="Ritari J."/>
            <person name="Douillard F.P."/>
            <person name="Paul Ross R."/>
            <person name="Yang R."/>
            <person name="Briner A.E."/>
            <person name="Felis G.E."/>
            <person name="de Vos W.M."/>
            <person name="Barrangou R."/>
            <person name="Klaenhammer T.R."/>
            <person name="Caufield P.W."/>
            <person name="Cui Y."/>
            <person name="Zhang H."/>
            <person name="O'Toole P.W."/>
        </authorList>
    </citation>
    <scope>NUCLEOTIDE SEQUENCE [LARGE SCALE GENOMIC DNA]</scope>
    <source>
        <strain evidence="1 2">DSM 20719</strain>
    </source>
</reference>
<dbReference type="AlphaFoldDB" id="A0AA89I7L1"/>
<dbReference type="PANTHER" id="PTHR10000">
    <property type="entry name" value="PHOSPHOSERINE PHOSPHATASE"/>
    <property type="match status" value="1"/>
</dbReference>
<accession>A0AA89I7L1</accession>
<dbReference type="InterPro" id="IPR036412">
    <property type="entry name" value="HAD-like_sf"/>
</dbReference>
<dbReference type="InterPro" id="IPR023214">
    <property type="entry name" value="HAD_sf"/>
</dbReference>
<dbReference type="PANTHER" id="PTHR10000:SF8">
    <property type="entry name" value="HAD SUPERFAMILY HYDROLASE-LIKE, TYPE 3"/>
    <property type="match status" value="1"/>
</dbReference>
<protein>
    <submittedName>
        <fullName evidence="1">Cof-like hydrolase family protein</fullName>
    </submittedName>
</protein>
<dbReference type="SUPFAM" id="SSF56784">
    <property type="entry name" value="HAD-like"/>
    <property type="match status" value="1"/>
</dbReference>
<sequence length="281" mass="30926">MHMEPYLVFSDIDGTLVRDHQIVTPLTKRVIRTLQKRNVLFYIATGRLYNLGRVISRQINDDVRIIASNGAVFENEHQLTQRYLGKKALKAAYEACLADPNLSAHFFTTDAAYYTQEIPKFVARDAGNLTLDAGIDYQPVADLEMLLNLSDQITNGIIIGRGHPESLAAAKQRLMDQAVMSLSSSGPDNIEMIPTGIDKATAIRQIQMIHGIDADHTIVFGDGQNDMGMLAAAKYSVAMGNALPEVKAIANYETETNTNDGVAKFLQQHFELALSDTEVGL</sequence>
<dbReference type="PROSITE" id="PS01229">
    <property type="entry name" value="COF_2"/>
    <property type="match status" value="1"/>
</dbReference>
<dbReference type="GO" id="GO:0016791">
    <property type="term" value="F:phosphatase activity"/>
    <property type="evidence" value="ECO:0007669"/>
    <property type="project" value="TreeGrafter"/>
</dbReference>
<evidence type="ECO:0000313" key="1">
    <source>
        <dbReference type="EMBL" id="KRM24567.1"/>
    </source>
</evidence>
<dbReference type="EMBL" id="AYZB01000001">
    <property type="protein sequence ID" value="KRM24567.1"/>
    <property type="molecule type" value="Genomic_DNA"/>
</dbReference>
<dbReference type="GO" id="GO:0005829">
    <property type="term" value="C:cytosol"/>
    <property type="evidence" value="ECO:0007669"/>
    <property type="project" value="TreeGrafter"/>
</dbReference>
<dbReference type="Gene3D" id="3.30.1240.10">
    <property type="match status" value="1"/>
</dbReference>
<evidence type="ECO:0000313" key="2">
    <source>
        <dbReference type="Proteomes" id="UP000050823"/>
    </source>
</evidence>
<dbReference type="SFLD" id="SFLDS00003">
    <property type="entry name" value="Haloacid_Dehalogenase"/>
    <property type="match status" value="1"/>
</dbReference>
<dbReference type="NCBIfam" id="TIGR00099">
    <property type="entry name" value="Cof-subfamily"/>
    <property type="match status" value="1"/>
</dbReference>
<dbReference type="InterPro" id="IPR006379">
    <property type="entry name" value="HAD-SF_hydro_IIB"/>
</dbReference>
<dbReference type="NCBIfam" id="TIGR01484">
    <property type="entry name" value="HAD-SF-IIB"/>
    <property type="match status" value="1"/>
</dbReference>
<organism evidence="1 2">
    <name type="scientific">Latilactobacillus graminis DSM 20719</name>
    <dbReference type="NCBI Taxonomy" id="1423752"/>
    <lineage>
        <taxon>Bacteria</taxon>
        <taxon>Bacillati</taxon>
        <taxon>Bacillota</taxon>
        <taxon>Bacilli</taxon>
        <taxon>Lactobacillales</taxon>
        <taxon>Lactobacillaceae</taxon>
        <taxon>Latilactobacillus</taxon>
    </lineage>
</organism>
<proteinExistence type="predicted"/>
<dbReference type="GO" id="GO:0000287">
    <property type="term" value="F:magnesium ion binding"/>
    <property type="evidence" value="ECO:0007669"/>
    <property type="project" value="TreeGrafter"/>
</dbReference>
<dbReference type="Proteomes" id="UP000050823">
    <property type="component" value="Unassembled WGS sequence"/>
</dbReference>
<gene>
    <name evidence="1" type="ORF">FC90_GL000273</name>
</gene>
<dbReference type="Pfam" id="PF08282">
    <property type="entry name" value="Hydrolase_3"/>
    <property type="match status" value="1"/>
</dbReference>